<dbReference type="EMBL" id="AP014546">
    <property type="protein sequence ID" value="BBB30492.1"/>
    <property type="molecule type" value="Genomic_DNA"/>
</dbReference>
<keyword evidence="6" id="KW-1185">Reference proteome</keyword>
<dbReference type="GO" id="GO:0005829">
    <property type="term" value="C:cytosol"/>
    <property type="evidence" value="ECO:0007669"/>
    <property type="project" value="TreeGrafter"/>
</dbReference>
<dbReference type="AlphaFoldDB" id="A0A7R6PPZ6"/>
<dbReference type="PRINTS" id="PR00032">
    <property type="entry name" value="HTHARAC"/>
</dbReference>
<dbReference type="GO" id="GO:0000976">
    <property type="term" value="F:transcription cis-regulatory region binding"/>
    <property type="evidence" value="ECO:0007669"/>
    <property type="project" value="TreeGrafter"/>
</dbReference>
<organism evidence="5 6">
    <name type="scientific">Neptunomonas japonica JAMM 1380</name>
    <dbReference type="NCBI Taxonomy" id="1441457"/>
    <lineage>
        <taxon>Bacteria</taxon>
        <taxon>Pseudomonadati</taxon>
        <taxon>Pseudomonadota</taxon>
        <taxon>Gammaproteobacteria</taxon>
        <taxon>Oceanospirillales</taxon>
        <taxon>Oceanospirillaceae</taxon>
        <taxon>Neptunomonas</taxon>
    </lineage>
</organism>
<name>A0A7R6PPZ6_9GAMM</name>
<feature type="domain" description="HTH araC/xylS-type" evidence="4">
    <location>
        <begin position="237"/>
        <end position="335"/>
    </location>
</feature>
<dbReference type="Pfam" id="PF12833">
    <property type="entry name" value="HTH_18"/>
    <property type="match status" value="1"/>
</dbReference>
<dbReference type="InterPro" id="IPR032687">
    <property type="entry name" value="AraC-type_N"/>
</dbReference>
<sequence length="336" mass="38516">MGQSERFTASCHFVRVLLQQAESKGISSQMLLDSAGLTPELVEGAQARLTTEKLAKIVQLMWSNLNDETMGFYPSPTKLGTFQMMGQLSINSPSLYKALKRATRFYSLVTDDYSFRLVRKGDECTFIYTPKDNEADKEHLIIEFTLIVWHRFASWLVGKHIPLSSTSFSYPSPAHVDEYKFMYPSPHKFNQDQNSFSFSSQYLNLPIIQNEESLHAFINRSPVDIFLKPRNDESFSTRIRLYIEPLVFDGFPDFDTVAEKLCMANQTLRRKLKAEGTSYQQIKDLVRRDIAIYHLTQQSLSISEISCLVGFTEPGAFIRAFKNWTGVTPGDYRKES</sequence>
<dbReference type="InterPro" id="IPR018060">
    <property type="entry name" value="HTH_AraC"/>
</dbReference>
<dbReference type="SMART" id="SM00342">
    <property type="entry name" value="HTH_ARAC"/>
    <property type="match status" value="1"/>
</dbReference>
<dbReference type="PANTHER" id="PTHR47894">
    <property type="entry name" value="HTH-TYPE TRANSCRIPTIONAL REGULATOR GADX"/>
    <property type="match status" value="1"/>
</dbReference>
<dbReference type="Pfam" id="PF12625">
    <property type="entry name" value="Arabinose_bd"/>
    <property type="match status" value="1"/>
</dbReference>
<evidence type="ECO:0000313" key="6">
    <source>
        <dbReference type="Proteomes" id="UP000595332"/>
    </source>
</evidence>
<dbReference type="KEGG" id="njp:NEJAP_2547"/>
<dbReference type="InterPro" id="IPR020449">
    <property type="entry name" value="Tscrpt_reg_AraC-type_HTH"/>
</dbReference>
<protein>
    <submittedName>
        <fullName evidence="5">AraC family transcriptional regulator</fullName>
    </submittedName>
</protein>
<dbReference type="InterPro" id="IPR009057">
    <property type="entry name" value="Homeodomain-like_sf"/>
</dbReference>
<reference evidence="5 6" key="1">
    <citation type="journal article" date="2008" name="Int. J. Syst. Evol. Microbiol.">
        <title>Neptunomonas japonica sp. nov., an Osedax japonicus symbiont-like bacterium isolated from sediment adjacent to sperm whale carcasses off Kagoshima, Japan.</title>
        <authorList>
            <person name="Miyazaki M."/>
            <person name="Nogi Y."/>
            <person name="Fujiwara Y."/>
            <person name="Kawato M."/>
            <person name="Kubokawa K."/>
            <person name="Horikoshi K."/>
        </authorList>
    </citation>
    <scope>NUCLEOTIDE SEQUENCE [LARGE SCALE GENOMIC DNA]</scope>
    <source>
        <strain evidence="5 6">JAMM 1380</strain>
    </source>
</reference>
<keyword evidence="3" id="KW-0804">Transcription</keyword>
<dbReference type="RefSeq" id="WP_201347675.1">
    <property type="nucleotide sequence ID" value="NZ_AP014546.1"/>
</dbReference>
<dbReference type="Gene3D" id="1.10.10.60">
    <property type="entry name" value="Homeodomain-like"/>
    <property type="match status" value="1"/>
</dbReference>
<dbReference type="GO" id="GO:0003700">
    <property type="term" value="F:DNA-binding transcription factor activity"/>
    <property type="evidence" value="ECO:0007669"/>
    <property type="project" value="InterPro"/>
</dbReference>
<accession>A0A7R6PPZ6</accession>
<evidence type="ECO:0000256" key="1">
    <source>
        <dbReference type="ARBA" id="ARBA00023015"/>
    </source>
</evidence>
<dbReference type="PROSITE" id="PS01124">
    <property type="entry name" value="HTH_ARAC_FAMILY_2"/>
    <property type="match status" value="1"/>
</dbReference>
<evidence type="ECO:0000256" key="3">
    <source>
        <dbReference type="ARBA" id="ARBA00023163"/>
    </source>
</evidence>
<keyword evidence="1" id="KW-0805">Transcription regulation</keyword>
<dbReference type="PANTHER" id="PTHR47894:SF1">
    <property type="entry name" value="HTH-TYPE TRANSCRIPTIONAL REGULATOR VQSM"/>
    <property type="match status" value="1"/>
</dbReference>
<gene>
    <name evidence="5" type="ORF">NEJAP_2547</name>
</gene>
<evidence type="ECO:0000259" key="4">
    <source>
        <dbReference type="PROSITE" id="PS01124"/>
    </source>
</evidence>
<keyword evidence="2" id="KW-0238">DNA-binding</keyword>
<dbReference type="Proteomes" id="UP000595332">
    <property type="component" value="Chromosome"/>
</dbReference>
<dbReference type="SUPFAM" id="SSF46689">
    <property type="entry name" value="Homeodomain-like"/>
    <property type="match status" value="1"/>
</dbReference>
<evidence type="ECO:0000256" key="2">
    <source>
        <dbReference type="ARBA" id="ARBA00023125"/>
    </source>
</evidence>
<proteinExistence type="predicted"/>
<evidence type="ECO:0000313" key="5">
    <source>
        <dbReference type="EMBL" id="BBB30492.1"/>
    </source>
</evidence>